<gene>
    <name evidence="2" type="ORF">C0068_18935</name>
</gene>
<dbReference type="RefSeq" id="WP_103686026.1">
    <property type="nucleotide sequence ID" value="NZ_PQGG01000044.1"/>
</dbReference>
<evidence type="ECO:0000256" key="1">
    <source>
        <dbReference type="SAM" id="MobiDB-lite"/>
    </source>
</evidence>
<feature type="compositionally biased region" description="Polar residues" evidence="1">
    <location>
        <begin position="625"/>
        <end position="646"/>
    </location>
</feature>
<name>A0A2S4HAQ4_9GAMM</name>
<feature type="region of interest" description="Disordered" evidence="1">
    <location>
        <begin position="683"/>
        <end position="709"/>
    </location>
</feature>
<proteinExistence type="predicted"/>
<evidence type="ECO:0008006" key="4">
    <source>
        <dbReference type="Google" id="ProtNLM"/>
    </source>
</evidence>
<dbReference type="InterPro" id="IPR012434">
    <property type="entry name" value="DUF1631"/>
</dbReference>
<reference evidence="2" key="1">
    <citation type="submission" date="2018-01" db="EMBL/GenBank/DDBJ databases">
        <authorList>
            <person name="Yu X.-D."/>
        </authorList>
    </citation>
    <scope>NUCLEOTIDE SEQUENCE</scope>
    <source>
        <strain evidence="2">ZX-21</strain>
    </source>
</reference>
<evidence type="ECO:0000313" key="2">
    <source>
        <dbReference type="EMBL" id="POP51062.1"/>
    </source>
</evidence>
<dbReference type="OrthoDB" id="6188167at2"/>
<accession>A0A2S4HAQ4</accession>
<feature type="region of interest" description="Disordered" evidence="1">
    <location>
        <begin position="1"/>
        <end position="20"/>
    </location>
</feature>
<dbReference type="Pfam" id="PF07793">
    <property type="entry name" value="DUF1631"/>
    <property type="match status" value="1"/>
</dbReference>
<organism evidence="2 3">
    <name type="scientific">Zhongshania marina</name>
    <dbReference type="NCBI Taxonomy" id="2304603"/>
    <lineage>
        <taxon>Bacteria</taxon>
        <taxon>Pseudomonadati</taxon>
        <taxon>Pseudomonadota</taxon>
        <taxon>Gammaproteobacteria</taxon>
        <taxon>Cellvibrionales</taxon>
        <taxon>Spongiibacteraceae</taxon>
        <taxon>Zhongshania</taxon>
    </lineage>
</organism>
<feature type="region of interest" description="Disordered" evidence="1">
    <location>
        <begin position="236"/>
        <end position="258"/>
    </location>
</feature>
<sequence>MTDKPTKVVDLSTRREPDASAEPLPNALLALRDKASGFLQGRMAVFLDEADDALFELADEASNAREQHLYFDAMREIRVNRESIEKRFTETFINTFAAAPKLASSSLERGQAKLKLLESEALEELVALEGMANKAERRFLHEVWILCTAWQHLVSGPVVAAKELPMGPAKITAALGVACQSLNIDIKAKLILYKLFDTVVIAEYADLYQLLLPVLDAQGLPLQKLETKSTKSYSKAASSAELSSPNSPKEQQQELDHRQSTELVSHLFDALDSLLSNTTQDGGAPKTALSKPSFMVALQEMQNEQFAQFNVKVTMGVDGASTDFNAMAQKLVARLQQVNLVANTDVSALSYQRDQDTINFVGALFQFILDGDGLAESLKGLIARLQIPVLKMAMLDKGFFGHDEHPARKLLSALVSAGIGWSPVAGVDRDPLYKKTEEVVMRILRDFGVDTQVFIDAYEDFSEFNEKAKRRAELVARRTVDAEDGKAAAENARMYIAAILESKLGGVDCPPVVTKILQLGWSKVLFLSYIQHGKDSERFAEDAGLIERLLWSVLPSDEPGHRNELIAALPLLVETLRLGFARVSLNAFETDRWFEQLERLHLAKLSRKEVVRVPVAEPLREPEQGASSAETFSDTKVEPSPTNVPTTARIEVDEAAGLGREEVDLSAKDSELASLDASLAESLGDDGAWSEPEVHSVPLATPRSDDSRPEIENSAIQTLRVGNWVDFRQEDGRMLRCRLAAVINGIGKYIFVNRSGIKVAELNRDELQLALAGQKVVLIDDDRLFDRALESVISNLRDMKDKPL</sequence>
<dbReference type="AlphaFoldDB" id="A0A2S4HAQ4"/>
<dbReference type="EMBL" id="PQGG01000044">
    <property type="protein sequence ID" value="POP51062.1"/>
    <property type="molecule type" value="Genomic_DNA"/>
</dbReference>
<comment type="caution">
    <text evidence="2">The sequence shown here is derived from an EMBL/GenBank/DDBJ whole genome shotgun (WGS) entry which is preliminary data.</text>
</comment>
<protein>
    <recommendedName>
        <fullName evidence="4">DUF1631 domain-containing protein</fullName>
    </recommendedName>
</protein>
<feature type="region of interest" description="Disordered" evidence="1">
    <location>
        <begin position="616"/>
        <end position="649"/>
    </location>
</feature>
<dbReference type="Proteomes" id="UP000237222">
    <property type="component" value="Unassembled WGS sequence"/>
</dbReference>
<evidence type="ECO:0000313" key="3">
    <source>
        <dbReference type="Proteomes" id="UP000237222"/>
    </source>
</evidence>
<feature type="compositionally biased region" description="Basic and acidic residues" evidence="1">
    <location>
        <begin position="1"/>
        <end position="18"/>
    </location>
</feature>